<dbReference type="EMBL" id="QKTW01000011">
    <property type="protein sequence ID" value="PZF73574.1"/>
    <property type="molecule type" value="Genomic_DNA"/>
</dbReference>
<evidence type="ECO:0000313" key="3">
    <source>
        <dbReference type="Proteomes" id="UP000248745"/>
    </source>
</evidence>
<gene>
    <name evidence="2" type="ORF">DN068_07580</name>
</gene>
<protein>
    <submittedName>
        <fullName evidence="2">Uncharacterized protein</fullName>
    </submittedName>
</protein>
<dbReference type="AlphaFoldDB" id="A0A2W2AZW4"/>
<evidence type="ECO:0000313" key="2">
    <source>
        <dbReference type="EMBL" id="PZF73574.1"/>
    </source>
</evidence>
<comment type="caution">
    <text evidence="2">The sequence shown here is derived from an EMBL/GenBank/DDBJ whole genome shotgun (WGS) entry which is preliminary data.</text>
</comment>
<keyword evidence="1" id="KW-0812">Transmembrane</keyword>
<keyword evidence="1" id="KW-0472">Membrane</keyword>
<feature type="transmembrane region" description="Helical" evidence="1">
    <location>
        <begin position="6"/>
        <end position="26"/>
    </location>
</feature>
<reference evidence="2 3" key="1">
    <citation type="submission" date="2018-06" db="EMBL/GenBank/DDBJ databases">
        <title>Mucibacter soli gen. nov., sp. nov., a new member of the family Chitinophagaceae producing mucin.</title>
        <authorList>
            <person name="Kim M.-K."/>
            <person name="Park S."/>
            <person name="Kim T.-S."/>
            <person name="Joung Y."/>
            <person name="Han J.-H."/>
            <person name="Kim S.B."/>
        </authorList>
    </citation>
    <scope>NUCLEOTIDE SEQUENCE [LARGE SCALE GENOMIC DNA]</scope>
    <source>
        <strain evidence="2 3">R1-15</strain>
    </source>
</reference>
<sequence>MKKNSVTTLIIVPVVVSILLPPIGFFRPPKSLSYFHSIKHYRSTKKTPERVINIELKFAAVADDTLLAFYITIISNLITYSPYLSSYT</sequence>
<keyword evidence="1" id="KW-1133">Transmembrane helix</keyword>
<name>A0A2W2AZW4_9BACT</name>
<accession>A0A2W2AZW4</accession>
<dbReference type="Proteomes" id="UP000248745">
    <property type="component" value="Unassembled WGS sequence"/>
</dbReference>
<evidence type="ECO:0000256" key="1">
    <source>
        <dbReference type="SAM" id="Phobius"/>
    </source>
</evidence>
<organism evidence="2 3">
    <name type="scientific">Taibaiella soli</name>
    <dbReference type="NCBI Taxonomy" id="1649169"/>
    <lineage>
        <taxon>Bacteria</taxon>
        <taxon>Pseudomonadati</taxon>
        <taxon>Bacteroidota</taxon>
        <taxon>Chitinophagia</taxon>
        <taxon>Chitinophagales</taxon>
        <taxon>Chitinophagaceae</taxon>
        <taxon>Taibaiella</taxon>
    </lineage>
</organism>
<proteinExistence type="predicted"/>
<keyword evidence="3" id="KW-1185">Reference proteome</keyword>